<dbReference type="PANTHER" id="PTHR33332">
    <property type="entry name" value="REVERSE TRANSCRIPTASE DOMAIN-CONTAINING PROTEIN"/>
    <property type="match status" value="1"/>
</dbReference>
<accession>A0ABR3IFU7</accession>
<dbReference type="InterPro" id="IPR000477">
    <property type="entry name" value="RT_dom"/>
</dbReference>
<dbReference type="Proteomes" id="UP001549920">
    <property type="component" value="Unassembled WGS sequence"/>
</dbReference>
<dbReference type="Gene3D" id="3.60.10.10">
    <property type="entry name" value="Endonuclease/exonuclease/phosphatase"/>
    <property type="match status" value="1"/>
</dbReference>
<comment type="caution">
    <text evidence="2">The sequence shown here is derived from an EMBL/GenBank/DDBJ whole genome shotgun (WGS) entry which is preliminary data.</text>
</comment>
<dbReference type="PROSITE" id="PS50878">
    <property type="entry name" value="RT_POL"/>
    <property type="match status" value="1"/>
</dbReference>
<evidence type="ECO:0000259" key="1">
    <source>
        <dbReference type="PROSITE" id="PS50878"/>
    </source>
</evidence>
<sequence length="786" mass="90088">MWLSLQVHNQNVVIGTAYKPPWQDVDVFLDGIAESVATFAWADGLILTGDFNIDLLKACSGKAKAFNQFLHCSNLRQVITEPTHYTDDGSTLIDVICTDIRVLQVTVKYAPDLGRHCMLLAELKIKKEKPFPCWVTYRPLKNILLEQLNLDLKAIHWENYYKINDINSLVKAFTASVKGLMDLHAPVRTQKFKHPPHPWLTDTILTMIRIRDDYHKRFREHKTVALQTSYKQMKKTVQKAIEKEKACYFNNNINCHINNSKKLWKNLKCTVLPNKGKSAITAIVNRSIVGSIFPDDWKVAVVKPLPKTDHPTTVGELRPISILPCLSKILERIVCEQLTAYLEEYNILPNLQSGFRRGYGTATALADVVDNLLAAQDQGRVSLLLLLDFSRAFDSINIPLLLAKMKYYGFEDSAVKWFHSYLSNRTQFVELKQADGAQLQSHTRAVTRGVPQGSILGPILYIMYGADITTKIRHCSYHLYADDLQLYLPFKPDELDVATARVNTDLQSIAEWCTSNCLVLNPKKSKLIIIGTLKKTSKINNTLKVQLNGEPIERVHKVRNLGLMFDSQLKFDSHVSECVRSCFYRLKLLYKIRPYLCEALRIRLCESLVLSRLNYCDTVYGPCLRGYSVKLLQRVQNACSRFCFNIPPRTHITPFINSAGQLKMEARRRLHLATMLFGVIASGKPKYLFDKLVRAPARKGHDRRVCTYIFLTPTHRTAAFRGSFRFAASKCWNDLPPPLRALKVKNTFRIHFRKYLLNRQRTECSHSYTDHRVLRDARMGISSQHR</sequence>
<reference evidence="2 3" key="1">
    <citation type="submission" date="2024-06" db="EMBL/GenBank/DDBJ databases">
        <title>A chromosome-level genome assembly of beet webworm, Loxostege sticticalis.</title>
        <authorList>
            <person name="Zhang Y."/>
        </authorList>
    </citation>
    <scope>NUCLEOTIDE SEQUENCE [LARGE SCALE GENOMIC DNA]</scope>
    <source>
        <strain evidence="2">AQ026</strain>
        <tissue evidence="2">Whole body</tissue>
    </source>
</reference>
<name>A0ABR3IFU7_LOXSC</name>
<dbReference type="InterPro" id="IPR043502">
    <property type="entry name" value="DNA/RNA_pol_sf"/>
</dbReference>
<gene>
    <name evidence="2" type="ORF">ABMA27_013591</name>
</gene>
<evidence type="ECO:0000313" key="3">
    <source>
        <dbReference type="Proteomes" id="UP001549920"/>
    </source>
</evidence>
<dbReference type="InterPro" id="IPR036691">
    <property type="entry name" value="Endo/exonu/phosph_ase_sf"/>
</dbReference>
<evidence type="ECO:0000313" key="2">
    <source>
        <dbReference type="EMBL" id="KAL0895140.1"/>
    </source>
</evidence>
<dbReference type="SUPFAM" id="SSF56672">
    <property type="entry name" value="DNA/RNA polymerases"/>
    <property type="match status" value="1"/>
</dbReference>
<feature type="domain" description="Reverse transcriptase" evidence="1">
    <location>
        <begin position="286"/>
        <end position="543"/>
    </location>
</feature>
<dbReference type="CDD" id="cd01650">
    <property type="entry name" value="RT_nLTR_like"/>
    <property type="match status" value="1"/>
</dbReference>
<protein>
    <recommendedName>
        <fullName evidence="1">Reverse transcriptase domain-containing protein</fullName>
    </recommendedName>
</protein>
<dbReference type="SUPFAM" id="SSF56219">
    <property type="entry name" value="DNase I-like"/>
    <property type="match status" value="1"/>
</dbReference>
<dbReference type="Pfam" id="PF00078">
    <property type="entry name" value="RVT_1"/>
    <property type="match status" value="1"/>
</dbReference>
<organism evidence="2 3">
    <name type="scientific">Loxostege sticticalis</name>
    <name type="common">Beet webworm moth</name>
    <dbReference type="NCBI Taxonomy" id="481309"/>
    <lineage>
        <taxon>Eukaryota</taxon>
        <taxon>Metazoa</taxon>
        <taxon>Ecdysozoa</taxon>
        <taxon>Arthropoda</taxon>
        <taxon>Hexapoda</taxon>
        <taxon>Insecta</taxon>
        <taxon>Pterygota</taxon>
        <taxon>Neoptera</taxon>
        <taxon>Endopterygota</taxon>
        <taxon>Lepidoptera</taxon>
        <taxon>Glossata</taxon>
        <taxon>Ditrysia</taxon>
        <taxon>Pyraloidea</taxon>
        <taxon>Crambidae</taxon>
        <taxon>Pyraustinae</taxon>
        <taxon>Loxostege</taxon>
    </lineage>
</organism>
<proteinExistence type="predicted"/>
<dbReference type="EMBL" id="JBEUOH010000004">
    <property type="protein sequence ID" value="KAL0895140.1"/>
    <property type="molecule type" value="Genomic_DNA"/>
</dbReference>
<keyword evidence="3" id="KW-1185">Reference proteome</keyword>